<name>A0A0A9ABX2_ARUDO</name>
<reference evidence="1" key="1">
    <citation type="submission" date="2014-09" db="EMBL/GenBank/DDBJ databases">
        <authorList>
            <person name="Magalhaes I.L.F."/>
            <person name="Oliveira U."/>
            <person name="Santos F.R."/>
            <person name="Vidigal T.H.D.A."/>
            <person name="Brescovit A.D."/>
            <person name="Santos A.J."/>
        </authorList>
    </citation>
    <scope>NUCLEOTIDE SEQUENCE</scope>
    <source>
        <tissue evidence="1">Shoot tissue taken approximately 20 cm above the soil surface</tissue>
    </source>
</reference>
<dbReference type="AlphaFoldDB" id="A0A0A9ABX2"/>
<accession>A0A0A9ABX2</accession>
<reference evidence="1" key="2">
    <citation type="journal article" date="2015" name="Data Brief">
        <title>Shoot transcriptome of the giant reed, Arundo donax.</title>
        <authorList>
            <person name="Barrero R.A."/>
            <person name="Guerrero F.D."/>
            <person name="Moolhuijzen P."/>
            <person name="Goolsby J.A."/>
            <person name="Tidwell J."/>
            <person name="Bellgard S.E."/>
            <person name="Bellgard M.I."/>
        </authorList>
    </citation>
    <scope>NUCLEOTIDE SEQUENCE</scope>
    <source>
        <tissue evidence="1">Shoot tissue taken approximately 20 cm above the soil surface</tissue>
    </source>
</reference>
<protein>
    <submittedName>
        <fullName evidence="1">Uncharacterized protein</fullName>
    </submittedName>
</protein>
<dbReference type="EMBL" id="GBRH01248756">
    <property type="protein sequence ID" value="JAD49139.1"/>
    <property type="molecule type" value="Transcribed_RNA"/>
</dbReference>
<sequence>MWVEALQPWPLLLGTPRAQLVNP</sequence>
<evidence type="ECO:0000313" key="1">
    <source>
        <dbReference type="EMBL" id="JAD49139.1"/>
    </source>
</evidence>
<organism evidence="1">
    <name type="scientific">Arundo donax</name>
    <name type="common">Giant reed</name>
    <name type="synonym">Donax arundinaceus</name>
    <dbReference type="NCBI Taxonomy" id="35708"/>
    <lineage>
        <taxon>Eukaryota</taxon>
        <taxon>Viridiplantae</taxon>
        <taxon>Streptophyta</taxon>
        <taxon>Embryophyta</taxon>
        <taxon>Tracheophyta</taxon>
        <taxon>Spermatophyta</taxon>
        <taxon>Magnoliopsida</taxon>
        <taxon>Liliopsida</taxon>
        <taxon>Poales</taxon>
        <taxon>Poaceae</taxon>
        <taxon>PACMAD clade</taxon>
        <taxon>Arundinoideae</taxon>
        <taxon>Arundineae</taxon>
        <taxon>Arundo</taxon>
    </lineage>
</organism>
<proteinExistence type="predicted"/>